<protein>
    <submittedName>
        <fullName evidence="3">Transcriptional regulator with XRE-family HTH domain</fullName>
    </submittedName>
</protein>
<dbReference type="Proteomes" id="UP000585272">
    <property type="component" value="Unassembled WGS sequence"/>
</dbReference>
<name>A0A840IEZ4_9ACTN</name>
<dbReference type="RefSeq" id="WP_183342213.1">
    <property type="nucleotide sequence ID" value="NZ_JACHNU010000002.1"/>
</dbReference>
<dbReference type="InterPro" id="IPR014710">
    <property type="entry name" value="RmlC-like_jellyroll"/>
</dbReference>
<dbReference type="InterPro" id="IPR001387">
    <property type="entry name" value="Cro/C1-type_HTH"/>
</dbReference>
<dbReference type="Gene3D" id="1.10.260.40">
    <property type="entry name" value="lambda repressor-like DNA-binding domains"/>
    <property type="match status" value="1"/>
</dbReference>
<dbReference type="CDD" id="cd00093">
    <property type="entry name" value="HTH_XRE"/>
    <property type="match status" value="1"/>
</dbReference>
<evidence type="ECO:0000259" key="2">
    <source>
        <dbReference type="PROSITE" id="PS50943"/>
    </source>
</evidence>
<dbReference type="AlphaFoldDB" id="A0A840IEZ4"/>
<dbReference type="EMBL" id="JACHNU010000002">
    <property type="protein sequence ID" value="MBB4662773.1"/>
    <property type="molecule type" value="Genomic_DNA"/>
</dbReference>
<accession>A0A840IEZ4</accession>
<keyword evidence="1" id="KW-0238">DNA-binding</keyword>
<reference evidence="3 4" key="1">
    <citation type="submission" date="2020-08" db="EMBL/GenBank/DDBJ databases">
        <title>Genomic Encyclopedia of Archaeal and Bacterial Type Strains, Phase II (KMG-II): from individual species to whole genera.</title>
        <authorList>
            <person name="Goeker M."/>
        </authorList>
    </citation>
    <scope>NUCLEOTIDE SEQUENCE [LARGE SCALE GENOMIC DNA]</scope>
    <source>
        <strain evidence="3 4">DSM 23288</strain>
    </source>
</reference>
<gene>
    <name evidence="3" type="ORF">BDZ31_002359</name>
</gene>
<comment type="caution">
    <text evidence="3">The sequence shown here is derived from an EMBL/GenBank/DDBJ whole genome shotgun (WGS) entry which is preliminary data.</text>
</comment>
<dbReference type="InterPro" id="IPR011051">
    <property type="entry name" value="RmlC_Cupin_sf"/>
</dbReference>
<dbReference type="CDD" id="cd02209">
    <property type="entry name" value="cupin_XRE_C"/>
    <property type="match status" value="1"/>
</dbReference>
<dbReference type="InterPro" id="IPR050807">
    <property type="entry name" value="TransReg_Diox_bact_type"/>
</dbReference>
<sequence>MTDDDLPDPPLGPRLRDLRRARGLSIKEAAARAGISASFLSLVERGQSDLAMNRLLRLLQIYDASVVELVSPSQPRSAVVRRGEEVRVTSAGEQIDAYLLVADTDRPLVPMIWVYEPGAAMKEQASLPTDHFSHVIAGSIVVETDDGDQALAAGDTIYLRAGRRFRIRNVGDEPARILGCGVHMVPGVPGLSG</sequence>
<dbReference type="InterPro" id="IPR010982">
    <property type="entry name" value="Lambda_DNA-bd_dom_sf"/>
</dbReference>
<feature type="domain" description="HTH cro/C1-type" evidence="2">
    <location>
        <begin position="15"/>
        <end position="69"/>
    </location>
</feature>
<dbReference type="Pfam" id="PF13560">
    <property type="entry name" value="HTH_31"/>
    <property type="match status" value="1"/>
</dbReference>
<evidence type="ECO:0000313" key="3">
    <source>
        <dbReference type="EMBL" id="MBB4662773.1"/>
    </source>
</evidence>
<dbReference type="PANTHER" id="PTHR46797">
    <property type="entry name" value="HTH-TYPE TRANSCRIPTIONAL REGULATOR"/>
    <property type="match status" value="1"/>
</dbReference>
<keyword evidence="4" id="KW-1185">Reference proteome</keyword>
<dbReference type="GO" id="GO:0003677">
    <property type="term" value="F:DNA binding"/>
    <property type="evidence" value="ECO:0007669"/>
    <property type="project" value="UniProtKB-KW"/>
</dbReference>
<dbReference type="GO" id="GO:0003700">
    <property type="term" value="F:DNA-binding transcription factor activity"/>
    <property type="evidence" value="ECO:0007669"/>
    <property type="project" value="TreeGrafter"/>
</dbReference>
<proteinExistence type="predicted"/>
<dbReference type="SMART" id="SM00530">
    <property type="entry name" value="HTH_XRE"/>
    <property type="match status" value="1"/>
</dbReference>
<dbReference type="PANTHER" id="PTHR46797:SF1">
    <property type="entry name" value="METHYLPHOSPHONATE SYNTHASE"/>
    <property type="match status" value="1"/>
</dbReference>
<evidence type="ECO:0000313" key="4">
    <source>
        <dbReference type="Proteomes" id="UP000585272"/>
    </source>
</evidence>
<dbReference type="PROSITE" id="PS50943">
    <property type="entry name" value="HTH_CROC1"/>
    <property type="match status" value="1"/>
</dbReference>
<dbReference type="InterPro" id="IPR013096">
    <property type="entry name" value="Cupin_2"/>
</dbReference>
<dbReference type="SUPFAM" id="SSF47413">
    <property type="entry name" value="lambda repressor-like DNA-binding domains"/>
    <property type="match status" value="1"/>
</dbReference>
<dbReference type="GO" id="GO:0005829">
    <property type="term" value="C:cytosol"/>
    <property type="evidence" value="ECO:0007669"/>
    <property type="project" value="TreeGrafter"/>
</dbReference>
<evidence type="ECO:0000256" key="1">
    <source>
        <dbReference type="ARBA" id="ARBA00023125"/>
    </source>
</evidence>
<dbReference type="Gene3D" id="2.60.120.10">
    <property type="entry name" value="Jelly Rolls"/>
    <property type="match status" value="1"/>
</dbReference>
<organism evidence="3 4">
    <name type="scientific">Conexibacter arvalis</name>
    <dbReference type="NCBI Taxonomy" id="912552"/>
    <lineage>
        <taxon>Bacteria</taxon>
        <taxon>Bacillati</taxon>
        <taxon>Actinomycetota</taxon>
        <taxon>Thermoleophilia</taxon>
        <taxon>Solirubrobacterales</taxon>
        <taxon>Conexibacteraceae</taxon>
        <taxon>Conexibacter</taxon>
    </lineage>
</organism>
<dbReference type="SUPFAM" id="SSF51182">
    <property type="entry name" value="RmlC-like cupins"/>
    <property type="match status" value="1"/>
</dbReference>
<dbReference type="Pfam" id="PF07883">
    <property type="entry name" value="Cupin_2"/>
    <property type="match status" value="1"/>
</dbReference>